<dbReference type="EMBL" id="SLWM01000002">
    <property type="protein sequence ID" value="TCO29303.1"/>
    <property type="molecule type" value="Genomic_DNA"/>
</dbReference>
<dbReference type="Proteomes" id="UP000295818">
    <property type="component" value="Unassembled WGS sequence"/>
</dbReference>
<dbReference type="SUPFAM" id="SSF53383">
    <property type="entry name" value="PLP-dependent transferases"/>
    <property type="match status" value="1"/>
</dbReference>
<dbReference type="PANTHER" id="PTHR45677:SF8">
    <property type="entry name" value="CYSTEINE SULFINIC ACID DECARBOXYLASE"/>
    <property type="match status" value="1"/>
</dbReference>
<dbReference type="Gene3D" id="3.90.1150.10">
    <property type="entry name" value="Aspartate Aminotransferase, domain 1"/>
    <property type="match status" value="1"/>
</dbReference>
<dbReference type="RefSeq" id="WP_132188294.1">
    <property type="nucleotide sequence ID" value="NZ_SLWM01000002.1"/>
</dbReference>
<evidence type="ECO:0000256" key="2">
    <source>
        <dbReference type="ARBA" id="ARBA00009533"/>
    </source>
</evidence>
<evidence type="ECO:0000256" key="5">
    <source>
        <dbReference type="ARBA" id="ARBA00023239"/>
    </source>
</evidence>
<keyword evidence="4 6" id="KW-0663">Pyridoxal phosphate</keyword>
<dbReference type="InterPro" id="IPR015424">
    <property type="entry name" value="PyrdxlP-dep_Trfase"/>
</dbReference>
<evidence type="ECO:0000256" key="6">
    <source>
        <dbReference type="RuleBase" id="RU000382"/>
    </source>
</evidence>
<proteinExistence type="inferred from homology"/>
<dbReference type="InterPro" id="IPR015422">
    <property type="entry name" value="PyrdxlP-dep_Trfase_small"/>
</dbReference>
<dbReference type="InterPro" id="IPR015421">
    <property type="entry name" value="PyrdxlP-dep_Trfase_major"/>
</dbReference>
<comment type="similarity">
    <text evidence="2 6">Belongs to the group II decarboxylase family.</text>
</comment>
<protein>
    <submittedName>
        <fullName evidence="7">L-2,4-diaminobutyrate decarboxylase</fullName>
    </submittedName>
</protein>
<comment type="caution">
    <text evidence="7">The sequence shown here is derived from an EMBL/GenBank/DDBJ whole genome shotgun (WGS) entry which is preliminary data.</text>
</comment>
<evidence type="ECO:0000256" key="3">
    <source>
        <dbReference type="ARBA" id="ARBA00022793"/>
    </source>
</evidence>
<keyword evidence="3" id="KW-0210">Decarboxylase</keyword>
<sequence length="520" mass="54222">MPLPARLVALSPLPADAPLSPFGRDQRLVEEDTCPRWPLASTVADRDRGPLPAGLPTAVLQRTTEILGEARVPYTGVGESAALDLIASLLDENGIDLSHPHAAAHLQPPVLQVAVDADALASASNASMDTYDSGPATLAIEQWVVRSLASLAGFGPAADGVLTPGGSISNLLAVLIARDSAAAAVGIDVRRHGLHGLQKPVVFCSELAHFSVQRACAALGLGEEAAVTIASDDDYRMRLDLLADELAKPGRTPIAVVATAGTTDYGSIDPIAGIADLARQYGAWVHVDAAYGFGALFSDRLAPLVAELPCADSVTLDLHKIGWQPAATSMLLVADRNRFASFGRSVDYLNPADDIDSGLDGLLGRSLQTTRRPDAVKVATTLTAYGRAGLGRMLDTCHELAHAAAARVVADSNLELLAPVTLTTVLFRVAGRELAAAELTADWLDAVQGEVRRRLLTSGRVLIGRTKVPARGGRPAAVALKLTLLNPNATATDIEELLDQVVATGHDVLSDRTASGEGAA</sequence>
<name>A0ABY2BTI1_9ACTN</name>
<dbReference type="Gene3D" id="3.40.640.10">
    <property type="entry name" value="Type I PLP-dependent aspartate aminotransferase-like (Major domain)"/>
    <property type="match status" value="1"/>
</dbReference>
<keyword evidence="8" id="KW-1185">Reference proteome</keyword>
<reference evidence="7 8" key="1">
    <citation type="journal article" date="2015" name="Stand. Genomic Sci.">
        <title>Genomic Encyclopedia of Bacterial and Archaeal Type Strains, Phase III: the genomes of soil and plant-associated and newly described type strains.</title>
        <authorList>
            <person name="Whitman W.B."/>
            <person name="Woyke T."/>
            <person name="Klenk H.P."/>
            <person name="Zhou Y."/>
            <person name="Lilburn T.G."/>
            <person name="Beck B.J."/>
            <person name="De Vos P."/>
            <person name="Vandamme P."/>
            <person name="Eisen J.A."/>
            <person name="Garrity G."/>
            <person name="Hugenholtz P."/>
            <person name="Kyrpides N.C."/>
        </authorList>
    </citation>
    <scope>NUCLEOTIDE SEQUENCE [LARGE SCALE GENOMIC DNA]</scope>
    <source>
        <strain evidence="7 8">VKM Ac-2538</strain>
    </source>
</reference>
<accession>A0ABY2BTI1</accession>
<keyword evidence="5 6" id="KW-0456">Lyase</keyword>
<dbReference type="Pfam" id="PF00282">
    <property type="entry name" value="Pyridoxal_deC"/>
    <property type="match status" value="1"/>
</dbReference>
<evidence type="ECO:0000313" key="7">
    <source>
        <dbReference type="EMBL" id="TCO29303.1"/>
    </source>
</evidence>
<comment type="cofactor">
    <cofactor evidence="1 6">
        <name>pyridoxal 5'-phosphate</name>
        <dbReference type="ChEBI" id="CHEBI:597326"/>
    </cofactor>
</comment>
<evidence type="ECO:0000256" key="4">
    <source>
        <dbReference type="ARBA" id="ARBA00022898"/>
    </source>
</evidence>
<dbReference type="PANTHER" id="PTHR45677">
    <property type="entry name" value="GLUTAMATE DECARBOXYLASE-RELATED"/>
    <property type="match status" value="1"/>
</dbReference>
<evidence type="ECO:0000256" key="1">
    <source>
        <dbReference type="ARBA" id="ARBA00001933"/>
    </source>
</evidence>
<gene>
    <name evidence="7" type="ORF">EV644_10219</name>
</gene>
<evidence type="ECO:0000313" key="8">
    <source>
        <dbReference type="Proteomes" id="UP000295818"/>
    </source>
</evidence>
<dbReference type="InterPro" id="IPR002129">
    <property type="entry name" value="PyrdxlP-dep_de-COase"/>
</dbReference>
<organism evidence="7 8">
    <name type="scientific">Kribbella orskensis</name>
    <dbReference type="NCBI Taxonomy" id="2512216"/>
    <lineage>
        <taxon>Bacteria</taxon>
        <taxon>Bacillati</taxon>
        <taxon>Actinomycetota</taxon>
        <taxon>Actinomycetes</taxon>
        <taxon>Propionibacteriales</taxon>
        <taxon>Kribbellaceae</taxon>
        <taxon>Kribbella</taxon>
    </lineage>
</organism>